<dbReference type="Pfam" id="PF16405">
    <property type="entry name" value="DUF5013"/>
    <property type="match status" value="1"/>
</dbReference>
<evidence type="ECO:0000313" key="6">
    <source>
        <dbReference type="Proteomes" id="UP001326715"/>
    </source>
</evidence>
<reference evidence="4 6" key="2">
    <citation type="submission" date="2023-11" db="EMBL/GenBank/DDBJ databases">
        <title>MicrobeMod: A computational toolkit for identifying prokaryotic methylation and restriction-modification with nanopore sequencing.</title>
        <authorList>
            <person name="Crits-Christoph A."/>
            <person name="Kang S.C."/>
            <person name="Lee H."/>
            <person name="Ostrov N."/>
        </authorList>
    </citation>
    <scope>NUCLEOTIDE SEQUENCE [LARGE SCALE GENOMIC DNA]</scope>
    <source>
        <strain evidence="4 6">ATCC 23090</strain>
    </source>
</reference>
<dbReference type="InterPro" id="IPR013728">
    <property type="entry name" value="BT_3987-like_N"/>
</dbReference>
<gene>
    <name evidence="3" type="ORF">SAMN05661012_01301</name>
    <name evidence="4" type="ORF">SR876_06510</name>
</gene>
<organism evidence="3 5">
    <name type="scientific">Chitinophaga sancti</name>
    <dbReference type="NCBI Taxonomy" id="1004"/>
    <lineage>
        <taxon>Bacteria</taxon>
        <taxon>Pseudomonadati</taxon>
        <taxon>Bacteroidota</taxon>
        <taxon>Chitinophagia</taxon>
        <taxon>Chitinophagales</taxon>
        <taxon>Chitinophagaceae</taxon>
        <taxon>Chitinophaga</taxon>
    </lineage>
</organism>
<dbReference type="Proteomes" id="UP001326715">
    <property type="component" value="Chromosome"/>
</dbReference>
<reference evidence="3 5" key="1">
    <citation type="submission" date="2016-11" db="EMBL/GenBank/DDBJ databases">
        <authorList>
            <person name="Jaros S."/>
            <person name="Januszkiewicz K."/>
            <person name="Wedrychowicz H."/>
        </authorList>
    </citation>
    <scope>NUCLEOTIDE SEQUENCE [LARGE SCALE GENOMIC DNA]</scope>
    <source>
        <strain evidence="3 5">DSM 784</strain>
    </source>
</reference>
<name>A0A1K1NGQ5_9BACT</name>
<proteinExistence type="predicted"/>
<feature type="domain" description="BT-3987-like N-terminal" evidence="1">
    <location>
        <begin position="49"/>
        <end position="163"/>
    </location>
</feature>
<dbReference type="Pfam" id="PF08522">
    <property type="entry name" value="BT_3987-like_N"/>
    <property type="match status" value="1"/>
</dbReference>
<protein>
    <submittedName>
        <fullName evidence="4">DUF5013 domain-containing protein</fullName>
    </submittedName>
</protein>
<dbReference type="EMBL" id="CP140154">
    <property type="protein sequence ID" value="WQG91144.1"/>
    <property type="molecule type" value="Genomic_DNA"/>
</dbReference>
<evidence type="ECO:0000313" key="4">
    <source>
        <dbReference type="EMBL" id="WQG91144.1"/>
    </source>
</evidence>
<evidence type="ECO:0000313" key="5">
    <source>
        <dbReference type="Proteomes" id="UP000183788"/>
    </source>
</evidence>
<evidence type="ECO:0000313" key="3">
    <source>
        <dbReference type="EMBL" id="SFW34616.1"/>
    </source>
</evidence>
<evidence type="ECO:0000259" key="1">
    <source>
        <dbReference type="Pfam" id="PF08522"/>
    </source>
</evidence>
<dbReference type="Proteomes" id="UP000183788">
    <property type="component" value="Unassembled WGS sequence"/>
</dbReference>
<accession>A0A1K1NGQ5</accession>
<dbReference type="OrthoDB" id="1043438at2"/>
<dbReference type="STRING" id="1004.SAMN05661012_01301"/>
<evidence type="ECO:0000259" key="2">
    <source>
        <dbReference type="Pfam" id="PF16405"/>
    </source>
</evidence>
<feature type="domain" description="DUF5013" evidence="2">
    <location>
        <begin position="195"/>
        <end position="332"/>
    </location>
</feature>
<dbReference type="Gene3D" id="2.60.40.1740">
    <property type="entry name" value="hypothetical protein (bacova_03559)"/>
    <property type="match status" value="1"/>
</dbReference>
<sequence>MKQSIIIIFLLSLWACKKNEDSYGIANIYMPQALNISGGINANYAVPTGTDSSTYNYRVDASSGKLNIMLGVAQGSTYKAAGYTVDIVTDADTIALLKLNNILDNKTLLMPAALYTLPSSITVPAGQTAATFSLAVDIAQLKSSDYEGKKLALAVRLKNAGKYDIASGAAVTIVILDVDALVIGPSKDISAKYLKNTTTPFTVAGMHSGGRWGTLTDWSANTAAKSHDGFGGYAKDEGGTIDMESGWGSPAIHNGKIWQTTSSALPAGTYTLDVSDLDWQGTKDPAYIVMAPGLDTIPDYGDIAGNTTIKYTLFSSPKITFTLTEEKKVTVGFVVNYVQDQQGFKIYSVKLMNYPKHL</sequence>
<keyword evidence="6" id="KW-1185">Reference proteome</keyword>
<dbReference type="RefSeq" id="WP_072358074.1">
    <property type="nucleotide sequence ID" value="NZ_CP139972.1"/>
</dbReference>
<dbReference type="InterPro" id="IPR032181">
    <property type="entry name" value="DUF5013"/>
</dbReference>
<dbReference type="AlphaFoldDB" id="A0A1K1NGQ5"/>
<dbReference type="EMBL" id="FPIZ01000003">
    <property type="protein sequence ID" value="SFW34616.1"/>
    <property type="molecule type" value="Genomic_DNA"/>
</dbReference>